<dbReference type="Pfam" id="PF03447">
    <property type="entry name" value="NAD_binding_3"/>
    <property type="match status" value="1"/>
</dbReference>
<evidence type="ECO:0000256" key="4">
    <source>
        <dbReference type="ARBA" id="ARBA00006753"/>
    </source>
</evidence>
<keyword evidence="22" id="KW-1185">Reference proteome</keyword>
<dbReference type="InterPro" id="IPR036291">
    <property type="entry name" value="NAD(P)-bd_dom_sf"/>
</dbReference>
<dbReference type="GO" id="GO:0009088">
    <property type="term" value="P:threonine biosynthetic process"/>
    <property type="evidence" value="ECO:0007669"/>
    <property type="project" value="UniProtKB-UniPathway"/>
</dbReference>
<evidence type="ECO:0000256" key="10">
    <source>
        <dbReference type="ARBA" id="ARBA00022857"/>
    </source>
</evidence>
<gene>
    <name evidence="21" type="ORF">NZ47_00560</name>
</gene>
<dbReference type="RefSeq" id="WP_039205704.1">
    <property type="nucleotide sequence ID" value="NZ_JSCE01000009.1"/>
</dbReference>
<feature type="binding site" evidence="17">
    <location>
        <position position="190"/>
    </location>
    <ligand>
        <name>L-homoserine</name>
        <dbReference type="ChEBI" id="CHEBI:57476"/>
    </ligand>
</feature>
<evidence type="ECO:0000256" key="13">
    <source>
        <dbReference type="ARBA" id="ARBA00023053"/>
    </source>
</evidence>
<dbReference type="InterPro" id="IPR019811">
    <property type="entry name" value="HDH_CS"/>
</dbReference>
<dbReference type="InterPro" id="IPR016204">
    <property type="entry name" value="HDH"/>
</dbReference>
<dbReference type="SUPFAM" id="SSF55021">
    <property type="entry name" value="ACT-like"/>
    <property type="match status" value="1"/>
</dbReference>
<dbReference type="PIRSF" id="PIRSF000098">
    <property type="entry name" value="Homoser_dehydrog"/>
    <property type="match status" value="1"/>
</dbReference>
<evidence type="ECO:0000256" key="18">
    <source>
        <dbReference type="RuleBase" id="RU000579"/>
    </source>
</evidence>
<protein>
    <recommendedName>
        <fullName evidence="6 18">Homoserine dehydrogenase</fullName>
        <ecNumber evidence="5 18">1.1.1.3</ecNumber>
    </recommendedName>
</protein>
<dbReference type="InterPro" id="IPR001342">
    <property type="entry name" value="HDH_cat"/>
</dbReference>
<evidence type="ECO:0000256" key="1">
    <source>
        <dbReference type="ARBA" id="ARBA00001920"/>
    </source>
</evidence>
<dbReference type="SUPFAM" id="SSF55347">
    <property type="entry name" value="Glyceraldehyde-3-phosphate dehydrogenase-like, C-terminal domain"/>
    <property type="match status" value="1"/>
</dbReference>
<keyword evidence="13" id="KW-0915">Sodium</keyword>
<organism evidence="21 22">
    <name type="scientific">Anaerovibrio lipolyticus</name>
    <dbReference type="NCBI Taxonomy" id="82374"/>
    <lineage>
        <taxon>Bacteria</taxon>
        <taxon>Bacillati</taxon>
        <taxon>Bacillota</taxon>
        <taxon>Negativicutes</taxon>
        <taxon>Selenomonadales</taxon>
        <taxon>Selenomonadaceae</taxon>
        <taxon>Anaerovibrio</taxon>
    </lineage>
</organism>
<dbReference type="CDD" id="cd04881">
    <property type="entry name" value="ACT_HSDH-Hom"/>
    <property type="match status" value="1"/>
</dbReference>
<comment type="catalytic activity">
    <reaction evidence="15">
        <text>L-homoserine + NADP(+) = L-aspartate 4-semialdehyde + NADPH + H(+)</text>
        <dbReference type="Rhea" id="RHEA:15761"/>
        <dbReference type="ChEBI" id="CHEBI:15378"/>
        <dbReference type="ChEBI" id="CHEBI:57476"/>
        <dbReference type="ChEBI" id="CHEBI:57783"/>
        <dbReference type="ChEBI" id="CHEBI:58349"/>
        <dbReference type="ChEBI" id="CHEBI:537519"/>
        <dbReference type="EC" id="1.1.1.3"/>
    </reaction>
    <physiologicalReaction direction="right-to-left" evidence="15">
        <dbReference type="Rhea" id="RHEA:15763"/>
    </physiologicalReaction>
</comment>
<keyword evidence="8 18" id="KW-0791">Threonine biosynthesis</keyword>
<dbReference type="GO" id="GO:0046872">
    <property type="term" value="F:metal ion binding"/>
    <property type="evidence" value="ECO:0007669"/>
    <property type="project" value="UniProtKB-KW"/>
</dbReference>
<evidence type="ECO:0000256" key="12">
    <source>
        <dbReference type="ARBA" id="ARBA00023027"/>
    </source>
</evidence>
<dbReference type="EMBL" id="JSCE01000009">
    <property type="protein sequence ID" value="KHM53159.1"/>
    <property type="molecule type" value="Genomic_DNA"/>
</dbReference>
<evidence type="ECO:0000256" key="11">
    <source>
        <dbReference type="ARBA" id="ARBA00023002"/>
    </source>
</evidence>
<comment type="pathway">
    <text evidence="3 18">Amino-acid biosynthesis; L-methionine biosynthesis via de novo pathway; L-homoserine from L-aspartate: step 3/3.</text>
</comment>
<dbReference type="Pfam" id="PF00742">
    <property type="entry name" value="Homoserine_dh"/>
    <property type="match status" value="1"/>
</dbReference>
<comment type="caution">
    <text evidence="21">The sequence shown here is derived from an EMBL/GenBank/DDBJ whole genome shotgun (WGS) entry which is preliminary data.</text>
</comment>
<dbReference type="PROSITE" id="PS01042">
    <property type="entry name" value="HOMOSER_DHGENASE"/>
    <property type="match status" value="1"/>
</dbReference>
<keyword evidence="12" id="KW-0520">NAD</keyword>
<evidence type="ECO:0000256" key="16">
    <source>
        <dbReference type="PIRSR" id="PIRSR000098-1"/>
    </source>
</evidence>
<dbReference type="InterPro" id="IPR002912">
    <property type="entry name" value="ACT_dom"/>
</dbReference>
<evidence type="ECO:0000256" key="15">
    <source>
        <dbReference type="ARBA" id="ARBA00048841"/>
    </source>
</evidence>
<evidence type="ECO:0000256" key="5">
    <source>
        <dbReference type="ARBA" id="ARBA00013213"/>
    </source>
</evidence>
<dbReference type="PANTHER" id="PTHR43331:SF1">
    <property type="entry name" value="HOMOSERINE DEHYDROGENASE"/>
    <property type="match status" value="1"/>
</dbReference>
<name>A0A0B2K035_9FIRM</name>
<dbReference type="UniPathway" id="UPA00051">
    <property type="reaction ID" value="UER00465"/>
</dbReference>
<evidence type="ECO:0000256" key="17">
    <source>
        <dbReference type="PIRSR" id="PIRSR000098-2"/>
    </source>
</evidence>
<reference evidence="21 22" key="1">
    <citation type="journal article" date="2013" name="PLoS ONE">
        <title>Identification and characterization of three novel lipases belonging to families II and V from Anaerovibrio lipolyticus 5ST.</title>
        <authorList>
            <person name="Prive F."/>
            <person name="Kaderbhai N.N."/>
            <person name="Girdwood S."/>
            <person name="Worgan H.J."/>
            <person name="Pinloche E."/>
            <person name="Scollan N.D."/>
            <person name="Huws S.A."/>
            <person name="Newbold C.J."/>
        </authorList>
    </citation>
    <scope>NUCLEOTIDE SEQUENCE [LARGE SCALE GENOMIC DNA]</scope>
    <source>
        <strain evidence="21 22">5S</strain>
    </source>
</reference>
<evidence type="ECO:0000256" key="2">
    <source>
        <dbReference type="ARBA" id="ARBA00005056"/>
    </source>
</evidence>
<dbReference type="FunFam" id="3.40.50.720:FF:000062">
    <property type="entry name" value="Homoserine dehydrogenase"/>
    <property type="match status" value="1"/>
</dbReference>
<dbReference type="NCBIfam" id="NF004976">
    <property type="entry name" value="PRK06349.1"/>
    <property type="match status" value="1"/>
</dbReference>
<comment type="pathway">
    <text evidence="2 18">Amino-acid biosynthesis; L-threonine biosynthesis; L-threonine from L-aspartate: step 3/5.</text>
</comment>
<evidence type="ECO:0000256" key="9">
    <source>
        <dbReference type="ARBA" id="ARBA00022723"/>
    </source>
</evidence>
<dbReference type="FunFam" id="3.30.360.10:FF:000005">
    <property type="entry name" value="Homoserine dehydrogenase"/>
    <property type="match status" value="1"/>
</dbReference>
<feature type="binding site" evidence="17">
    <location>
        <begin position="10"/>
        <end position="17"/>
    </location>
    <ligand>
        <name>NADP(+)</name>
        <dbReference type="ChEBI" id="CHEBI:58349"/>
    </ligand>
</feature>
<keyword evidence="7 18" id="KW-0028">Amino-acid biosynthesis</keyword>
<dbReference type="PANTHER" id="PTHR43331">
    <property type="entry name" value="HOMOSERINE DEHYDROGENASE"/>
    <property type="match status" value="1"/>
</dbReference>
<evidence type="ECO:0000256" key="8">
    <source>
        <dbReference type="ARBA" id="ARBA00022697"/>
    </source>
</evidence>
<comment type="similarity">
    <text evidence="4 19">Belongs to the homoserine dehydrogenase family.</text>
</comment>
<evidence type="ECO:0000256" key="14">
    <source>
        <dbReference type="ARBA" id="ARBA00023167"/>
    </source>
</evidence>
<dbReference type="GO" id="GO:0004412">
    <property type="term" value="F:homoserine dehydrogenase activity"/>
    <property type="evidence" value="ECO:0007669"/>
    <property type="project" value="UniProtKB-EC"/>
</dbReference>
<dbReference type="InterPro" id="IPR045865">
    <property type="entry name" value="ACT-like_dom_sf"/>
</dbReference>
<dbReference type="Gene3D" id="3.30.70.260">
    <property type="match status" value="1"/>
</dbReference>
<dbReference type="EC" id="1.1.1.3" evidence="5 18"/>
<dbReference type="InterPro" id="IPR005106">
    <property type="entry name" value="Asp/hSer_DH_NAD-bd"/>
</dbReference>
<comment type="cofactor">
    <cofactor evidence="1">
        <name>a metal cation</name>
        <dbReference type="ChEBI" id="CHEBI:25213"/>
    </cofactor>
</comment>
<proteinExistence type="inferred from homology"/>
<sequence length="429" mass="45887">MGKKIQIGLLGSGTVGSGVVEVLKKNVRDIEQRVGCEIGIKAVLVRDLIKKRDNLDGIKVTDNVDEILNDPDISIVVELMGGLHPAIEYMVKSMEAGKHVVTANKDAVAQSGEELFSAAEANKVDFMFEASVGGGIPIITPLKQCLTGNKISSIMGIVNGTTNYMLTKMTQDGSDYDEVLKEAQAKGYAEANPAADVEGMDAARKAAILGSIAFNTRIHLDSVYVEGITKIEAADIAYAKQLDYVIKLLAVAKDYGDKGVNVRVHPVFLPQTHPLASVNDVFNAIFLRGNAIGDAMFYGRGAGSLPTASAVLADIIAVARNMVTGNSAVVSCTCYNKREICPLADTESSYYVRLHVDDEPGVLAAIATAFGDSEVSLKSVIQTRMVNNHAEIVAVTHVVKHKKLEKAAELLRSLSVVDKICNIIRVEGD</sequence>
<dbReference type="Pfam" id="PF01842">
    <property type="entry name" value="ACT"/>
    <property type="match status" value="1"/>
</dbReference>
<keyword evidence="10 17" id="KW-0521">NADP</keyword>
<dbReference type="Proteomes" id="UP000030993">
    <property type="component" value="Unassembled WGS sequence"/>
</dbReference>
<dbReference type="SUPFAM" id="SSF51735">
    <property type="entry name" value="NAD(P)-binding Rossmann-fold domains"/>
    <property type="match status" value="1"/>
</dbReference>
<keyword evidence="9" id="KW-0479">Metal-binding</keyword>
<dbReference type="GO" id="GO:0009086">
    <property type="term" value="P:methionine biosynthetic process"/>
    <property type="evidence" value="ECO:0007669"/>
    <property type="project" value="UniProtKB-KW"/>
</dbReference>
<evidence type="ECO:0000313" key="21">
    <source>
        <dbReference type="EMBL" id="KHM53159.1"/>
    </source>
</evidence>
<evidence type="ECO:0000256" key="19">
    <source>
        <dbReference type="RuleBase" id="RU004171"/>
    </source>
</evidence>
<keyword evidence="14 18" id="KW-0486">Methionine biosynthesis</keyword>
<feature type="binding site" evidence="17">
    <location>
        <position position="105"/>
    </location>
    <ligand>
        <name>NADPH</name>
        <dbReference type="ChEBI" id="CHEBI:57783"/>
    </ligand>
</feature>
<evidence type="ECO:0000256" key="3">
    <source>
        <dbReference type="ARBA" id="ARBA00005062"/>
    </source>
</evidence>
<dbReference type="eggNOG" id="COG0460">
    <property type="taxonomic scope" value="Bacteria"/>
</dbReference>
<dbReference type="GO" id="GO:0050661">
    <property type="term" value="F:NADP binding"/>
    <property type="evidence" value="ECO:0007669"/>
    <property type="project" value="InterPro"/>
</dbReference>
<dbReference type="UniPathway" id="UPA00050">
    <property type="reaction ID" value="UER00063"/>
</dbReference>
<evidence type="ECO:0000256" key="6">
    <source>
        <dbReference type="ARBA" id="ARBA00013376"/>
    </source>
</evidence>
<dbReference type="AlphaFoldDB" id="A0A0B2K035"/>
<dbReference type="STRING" id="82374.NZ47_00560"/>
<accession>A0A0B2K035</accession>
<feature type="active site" description="Proton donor" evidence="16">
    <location>
        <position position="205"/>
    </location>
</feature>
<evidence type="ECO:0000259" key="20">
    <source>
        <dbReference type="PROSITE" id="PS51671"/>
    </source>
</evidence>
<evidence type="ECO:0000256" key="7">
    <source>
        <dbReference type="ARBA" id="ARBA00022605"/>
    </source>
</evidence>
<feature type="domain" description="ACT" evidence="20">
    <location>
        <begin position="351"/>
        <end position="429"/>
    </location>
</feature>
<keyword evidence="11 18" id="KW-0560">Oxidoreductase</keyword>
<evidence type="ECO:0000313" key="22">
    <source>
        <dbReference type="Proteomes" id="UP000030993"/>
    </source>
</evidence>
<dbReference type="Gene3D" id="3.40.50.720">
    <property type="entry name" value="NAD(P)-binding Rossmann-like Domain"/>
    <property type="match status" value="1"/>
</dbReference>
<dbReference type="PROSITE" id="PS51671">
    <property type="entry name" value="ACT"/>
    <property type="match status" value="1"/>
</dbReference>
<dbReference type="Gene3D" id="3.30.360.10">
    <property type="entry name" value="Dihydrodipicolinate Reductase, domain 2"/>
    <property type="match status" value="1"/>
</dbReference>